<sequence>MHLWKDGKLGILTSQEIHDRCDRRSLALVVMRAPKARDEHSPHLPVVKLTIQPPAHRSKNGVLVVHVADPVNKQHRSRRCVWSCGSRPPAAGEL</sequence>
<reference evidence="1 2" key="1">
    <citation type="journal article" date="2009" name="Nature">
        <title>The Sorghum bicolor genome and the diversification of grasses.</title>
        <authorList>
            <person name="Paterson A.H."/>
            <person name="Bowers J.E."/>
            <person name="Bruggmann R."/>
            <person name="Dubchak I."/>
            <person name="Grimwood J."/>
            <person name="Gundlach H."/>
            <person name="Haberer G."/>
            <person name="Hellsten U."/>
            <person name="Mitros T."/>
            <person name="Poliakov A."/>
            <person name="Schmutz J."/>
            <person name="Spannagl M."/>
            <person name="Tang H."/>
            <person name="Wang X."/>
            <person name="Wicker T."/>
            <person name="Bharti A.K."/>
            <person name="Chapman J."/>
            <person name="Feltus F.A."/>
            <person name="Gowik U."/>
            <person name="Grigoriev I.V."/>
            <person name="Lyons E."/>
            <person name="Maher C.A."/>
            <person name="Martis M."/>
            <person name="Narechania A."/>
            <person name="Otillar R.P."/>
            <person name="Penning B.W."/>
            <person name="Salamov A.A."/>
            <person name="Wang Y."/>
            <person name="Zhang L."/>
            <person name="Carpita N.C."/>
            <person name="Freeling M."/>
            <person name="Gingle A.R."/>
            <person name="Hash C.T."/>
            <person name="Keller B."/>
            <person name="Klein P."/>
            <person name="Kresovich S."/>
            <person name="McCann M.C."/>
            <person name="Ming R."/>
            <person name="Peterson D.G."/>
            <person name="Mehboob-ur-Rahman"/>
            <person name="Ware D."/>
            <person name="Westhoff P."/>
            <person name="Mayer K.F."/>
            <person name="Messing J."/>
            <person name="Rokhsar D.S."/>
        </authorList>
    </citation>
    <scope>NUCLEOTIDE SEQUENCE [LARGE SCALE GENOMIC DNA]</scope>
    <source>
        <strain evidence="2">cv. BTx623</strain>
    </source>
</reference>
<gene>
    <name evidence="1" type="ORF">SORBI_3010G160100</name>
</gene>
<organism evidence="1 2">
    <name type="scientific">Sorghum bicolor</name>
    <name type="common">Sorghum</name>
    <name type="synonym">Sorghum vulgare</name>
    <dbReference type="NCBI Taxonomy" id="4558"/>
    <lineage>
        <taxon>Eukaryota</taxon>
        <taxon>Viridiplantae</taxon>
        <taxon>Streptophyta</taxon>
        <taxon>Embryophyta</taxon>
        <taxon>Tracheophyta</taxon>
        <taxon>Spermatophyta</taxon>
        <taxon>Magnoliopsida</taxon>
        <taxon>Liliopsida</taxon>
        <taxon>Poales</taxon>
        <taxon>Poaceae</taxon>
        <taxon>PACMAD clade</taxon>
        <taxon>Panicoideae</taxon>
        <taxon>Andropogonodae</taxon>
        <taxon>Andropogoneae</taxon>
        <taxon>Sorghinae</taxon>
        <taxon>Sorghum</taxon>
    </lineage>
</organism>
<evidence type="ECO:0000313" key="1">
    <source>
        <dbReference type="EMBL" id="KXG20135.1"/>
    </source>
</evidence>
<dbReference type="Proteomes" id="UP000000768">
    <property type="component" value="Chromosome 10"/>
</dbReference>
<dbReference type="InParanoid" id="A0A194YJH8"/>
<accession>A0A194YJH8</accession>
<dbReference type="AlphaFoldDB" id="A0A194YJH8"/>
<keyword evidence="2" id="KW-1185">Reference proteome</keyword>
<protein>
    <submittedName>
        <fullName evidence="1">Uncharacterized protein</fullName>
    </submittedName>
</protein>
<name>A0A194YJH8_SORBI</name>
<reference evidence="2" key="2">
    <citation type="journal article" date="2018" name="Plant J.">
        <title>The Sorghum bicolor reference genome: improved assembly, gene annotations, a transcriptome atlas, and signatures of genome organization.</title>
        <authorList>
            <person name="McCormick R.F."/>
            <person name="Truong S.K."/>
            <person name="Sreedasyam A."/>
            <person name="Jenkins J."/>
            <person name="Shu S."/>
            <person name="Sims D."/>
            <person name="Kennedy M."/>
            <person name="Amirebrahimi M."/>
            <person name="Weers B.D."/>
            <person name="McKinley B."/>
            <person name="Mattison A."/>
            <person name="Morishige D.T."/>
            <person name="Grimwood J."/>
            <person name="Schmutz J."/>
            <person name="Mullet J.E."/>
        </authorList>
    </citation>
    <scope>NUCLEOTIDE SEQUENCE [LARGE SCALE GENOMIC DNA]</scope>
    <source>
        <strain evidence="2">cv. BTx623</strain>
    </source>
</reference>
<dbReference type="Gramene" id="KXG20135">
    <property type="protein sequence ID" value="KXG20135"/>
    <property type="gene ID" value="SORBI_3010G160100"/>
</dbReference>
<proteinExistence type="predicted"/>
<dbReference type="OMA" id="HLWKDGK"/>
<evidence type="ECO:0000313" key="2">
    <source>
        <dbReference type="Proteomes" id="UP000000768"/>
    </source>
</evidence>
<dbReference type="EMBL" id="CM000769">
    <property type="protein sequence ID" value="KXG20135.1"/>
    <property type="molecule type" value="Genomic_DNA"/>
</dbReference>